<proteinExistence type="predicted"/>
<dbReference type="GO" id="GO:0019867">
    <property type="term" value="C:outer membrane"/>
    <property type="evidence" value="ECO:0007669"/>
    <property type="project" value="InterPro"/>
</dbReference>
<dbReference type="PANTHER" id="PTHR12815">
    <property type="entry name" value="SORTING AND ASSEMBLY MACHINERY SAMM50 PROTEIN FAMILY MEMBER"/>
    <property type="match status" value="1"/>
</dbReference>
<feature type="transmembrane region" description="Helical" evidence="7">
    <location>
        <begin position="32"/>
        <end position="51"/>
    </location>
</feature>
<dbReference type="AlphaFoldDB" id="A0A0F9GWV3"/>
<feature type="non-terminal residue" evidence="9">
    <location>
        <position position="459"/>
    </location>
</feature>
<dbReference type="EMBL" id="LAZR01026792">
    <property type="protein sequence ID" value="KKL67642.1"/>
    <property type="molecule type" value="Genomic_DNA"/>
</dbReference>
<evidence type="ECO:0000256" key="6">
    <source>
        <dbReference type="ARBA" id="ARBA00023237"/>
    </source>
</evidence>
<dbReference type="InterPro" id="IPR039910">
    <property type="entry name" value="D15-like"/>
</dbReference>
<dbReference type="PANTHER" id="PTHR12815:SF47">
    <property type="entry name" value="TRANSLOCATION AND ASSEMBLY MODULE SUBUNIT TAMA"/>
    <property type="match status" value="1"/>
</dbReference>
<comment type="subcellular location">
    <subcellularLocation>
        <location evidence="1">Membrane</location>
    </subcellularLocation>
</comment>
<dbReference type="GO" id="GO:0071709">
    <property type="term" value="P:membrane assembly"/>
    <property type="evidence" value="ECO:0007669"/>
    <property type="project" value="InterPro"/>
</dbReference>
<dbReference type="InterPro" id="IPR010827">
    <property type="entry name" value="BamA/TamA_POTRA"/>
</dbReference>
<evidence type="ECO:0000313" key="9">
    <source>
        <dbReference type="EMBL" id="KKL67642.1"/>
    </source>
</evidence>
<name>A0A0F9GWV3_9ZZZZ</name>
<feature type="domain" description="POTRA" evidence="8">
    <location>
        <begin position="386"/>
        <end position="459"/>
    </location>
</feature>
<evidence type="ECO:0000259" key="8">
    <source>
        <dbReference type="PROSITE" id="PS51779"/>
    </source>
</evidence>
<dbReference type="InterPro" id="IPR023707">
    <property type="entry name" value="OM_assembly_BamA"/>
</dbReference>
<evidence type="ECO:0000256" key="7">
    <source>
        <dbReference type="SAM" id="Phobius"/>
    </source>
</evidence>
<keyword evidence="7" id="KW-1133">Transmembrane helix</keyword>
<protein>
    <recommendedName>
        <fullName evidence="8">POTRA domain-containing protein</fullName>
    </recommendedName>
</protein>
<dbReference type="Pfam" id="PF07244">
    <property type="entry name" value="POTRA"/>
    <property type="match status" value="5"/>
</dbReference>
<gene>
    <name evidence="9" type="ORF">LCGC14_2132930</name>
</gene>
<keyword evidence="5 7" id="KW-0472">Membrane</keyword>
<evidence type="ECO:0000256" key="5">
    <source>
        <dbReference type="ARBA" id="ARBA00023136"/>
    </source>
</evidence>
<evidence type="ECO:0000256" key="4">
    <source>
        <dbReference type="ARBA" id="ARBA00022729"/>
    </source>
</evidence>
<feature type="domain" description="POTRA" evidence="8">
    <location>
        <begin position="134"/>
        <end position="211"/>
    </location>
</feature>
<comment type="caution">
    <text evidence="9">The sequence shown here is derived from an EMBL/GenBank/DDBJ whole genome shotgun (WGS) entry which is preliminary data.</text>
</comment>
<evidence type="ECO:0000256" key="2">
    <source>
        <dbReference type="ARBA" id="ARBA00022452"/>
    </source>
</evidence>
<keyword evidence="2" id="KW-1134">Transmembrane beta strand</keyword>
<dbReference type="PROSITE" id="PS51779">
    <property type="entry name" value="POTRA"/>
    <property type="match status" value="4"/>
</dbReference>
<accession>A0A0F9GWV3</accession>
<dbReference type="Gene3D" id="3.10.20.310">
    <property type="entry name" value="membrane protein fhac"/>
    <property type="match status" value="5"/>
</dbReference>
<dbReference type="InterPro" id="IPR034746">
    <property type="entry name" value="POTRA"/>
</dbReference>
<reference evidence="9" key="1">
    <citation type="journal article" date="2015" name="Nature">
        <title>Complex archaea that bridge the gap between prokaryotes and eukaryotes.</title>
        <authorList>
            <person name="Spang A."/>
            <person name="Saw J.H."/>
            <person name="Jorgensen S.L."/>
            <person name="Zaremba-Niedzwiedzka K."/>
            <person name="Martijn J."/>
            <person name="Lind A.E."/>
            <person name="van Eijk R."/>
            <person name="Schleper C."/>
            <person name="Guy L."/>
            <person name="Ettema T.J."/>
        </authorList>
    </citation>
    <scope>NUCLEOTIDE SEQUENCE</scope>
</reference>
<keyword evidence="4" id="KW-0732">Signal</keyword>
<keyword evidence="6" id="KW-0998">Cell outer membrane</keyword>
<sequence length="459" mass="52490">MSGCPLARLVSVLIEHIYYTFVTGMGIRRANCVYKVFLSVFLILGICAWTLPPSALAAPQAPIVNDIKITGMARIDESVVLERISQRQGEPIDTEGITRDIHTLFETGYFEDVQVDVEPLEGGVLLTYIIEEKPTIRRVEIFGNKVVEDEYIEDVITISPGAVADMSLIQDNVRNIIQVYEKKRRPLVQVVPVLRKITSGHVLLTYQINEGIKVKIDDIIFIGNEEVSERRLQKTMKTREWWILAGITGAGKYRQDVLEQDMVLLSEYLHNQGYLKSEVSEPEIVYKKNNKWMDITIHVTEGEQYTLGKVEFNGNTLFTDEELREEMELLPGDILSKKVIAQDVEKLTDKITTTGRALATVFPDIRPNDETLEADLTFRFREGDVYEVGRIEIMGNLKTRDKVIRREIRLNEAERYDGKKLKRSFQMLANLNYFDDIDLSPSPDPETKVMRLGVRVSEK</sequence>
<dbReference type="NCBIfam" id="TIGR03303">
    <property type="entry name" value="OM_YaeT"/>
    <property type="match status" value="1"/>
</dbReference>
<feature type="domain" description="POTRA" evidence="8">
    <location>
        <begin position="305"/>
        <end position="383"/>
    </location>
</feature>
<evidence type="ECO:0000256" key="3">
    <source>
        <dbReference type="ARBA" id="ARBA00022692"/>
    </source>
</evidence>
<feature type="domain" description="POTRA" evidence="8">
    <location>
        <begin position="62"/>
        <end position="133"/>
    </location>
</feature>
<evidence type="ECO:0000256" key="1">
    <source>
        <dbReference type="ARBA" id="ARBA00004370"/>
    </source>
</evidence>
<organism evidence="9">
    <name type="scientific">marine sediment metagenome</name>
    <dbReference type="NCBI Taxonomy" id="412755"/>
    <lineage>
        <taxon>unclassified sequences</taxon>
        <taxon>metagenomes</taxon>
        <taxon>ecological metagenomes</taxon>
    </lineage>
</organism>
<keyword evidence="3 7" id="KW-0812">Transmembrane</keyword>